<evidence type="ECO:0000256" key="3">
    <source>
        <dbReference type="ARBA" id="ARBA00022777"/>
    </source>
</evidence>
<keyword evidence="4" id="KW-0472">Membrane</keyword>
<evidence type="ECO:0000259" key="5">
    <source>
        <dbReference type="Pfam" id="PF14501"/>
    </source>
</evidence>
<dbReference type="PANTHER" id="PTHR40448:SF1">
    <property type="entry name" value="TWO-COMPONENT SENSOR HISTIDINE KINASE"/>
    <property type="match status" value="1"/>
</dbReference>
<dbReference type="Gene3D" id="3.30.565.10">
    <property type="entry name" value="Histidine kinase-like ATPase, C-terminal domain"/>
    <property type="match status" value="1"/>
</dbReference>
<keyword evidence="4" id="KW-1133">Transmembrane helix</keyword>
<dbReference type="AlphaFoldDB" id="A0A5D0WRU7"/>
<feature type="transmembrane region" description="Helical" evidence="4">
    <location>
        <begin position="165"/>
        <end position="186"/>
    </location>
</feature>
<keyword evidence="2" id="KW-0808">Transferase</keyword>
<protein>
    <submittedName>
        <fullName evidence="6">GHKL domain-containing protein</fullName>
    </submittedName>
</protein>
<gene>
    <name evidence="6" type="ORF">FXB42_06270</name>
</gene>
<reference evidence="6 7" key="1">
    <citation type="submission" date="2019-08" db="EMBL/GenBank/DDBJ databases">
        <title>Isolation and enrichment of carboxydotrophic bacteria from anaerobic sludge for the production of bio-based chemicals from syngas.</title>
        <authorList>
            <person name="Antares A.L."/>
            <person name="Moreira J."/>
            <person name="Diender M."/>
            <person name="Parshina S.N."/>
            <person name="Stams A.J.M."/>
            <person name="Alves M."/>
            <person name="Alves J.I."/>
            <person name="Sousa D.Z."/>
        </authorList>
    </citation>
    <scope>NUCLEOTIDE SEQUENCE [LARGE SCALE GENOMIC DNA]</scope>
    <source>
        <strain evidence="6 7">JM</strain>
    </source>
</reference>
<feature type="transmembrane region" description="Helical" evidence="4">
    <location>
        <begin position="231"/>
        <end position="250"/>
    </location>
</feature>
<dbReference type="InterPro" id="IPR036890">
    <property type="entry name" value="HATPase_C_sf"/>
</dbReference>
<evidence type="ECO:0000313" key="7">
    <source>
        <dbReference type="Proteomes" id="UP000322619"/>
    </source>
</evidence>
<evidence type="ECO:0000256" key="4">
    <source>
        <dbReference type="SAM" id="Phobius"/>
    </source>
</evidence>
<name>A0A5D0WRU7_9FIRM</name>
<feature type="transmembrane region" description="Helical" evidence="4">
    <location>
        <begin position="124"/>
        <end position="145"/>
    </location>
</feature>
<dbReference type="InterPro" id="IPR032834">
    <property type="entry name" value="NatK-like_C"/>
</dbReference>
<keyword evidence="4" id="KW-0812">Transmembrane</keyword>
<organism evidence="6 7">
    <name type="scientific">Acetobacterium wieringae</name>
    <dbReference type="NCBI Taxonomy" id="52694"/>
    <lineage>
        <taxon>Bacteria</taxon>
        <taxon>Bacillati</taxon>
        <taxon>Bacillota</taxon>
        <taxon>Clostridia</taxon>
        <taxon>Eubacteriales</taxon>
        <taxon>Eubacteriaceae</taxon>
        <taxon>Acetobacterium</taxon>
    </lineage>
</organism>
<comment type="caution">
    <text evidence="6">The sequence shown here is derived from an EMBL/GenBank/DDBJ whole genome shotgun (WGS) entry which is preliminary data.</text>
</comment>
<dbReference type="GO" id="GO:0042802">
    <property type="term" value="F:identical protein binding"/>
    <property type="evidence" value="ECO:0007669"/>
    <property type="project" value="TreeGrafter"/>
</dbReference>
<dbReference type="SUPFAM" id="SSF55874">
    <property type="entry name" value="ATPase domain of HSP90 chaperone/DNA topoisomerase II/histidine kinase"/>
    <property type="match status" value="1"/>
</dbReference>
<accession>A0A5D0WRU7</accession>
<dbReference type="SUPFAM" id="SSF55890">
    <property type="entry name" value="Sporulation response regulatory protein Spo0B"/>
    <property type="match status" value="1"/>
</dbReference>
<feature type="transmembrane region" description="Helical" evidence="4">
    <location>
        <begin position="70"/>
        <end position="91"/>
    </location>
</feature>
<evidence type="ECO:0000313" key="6">
    <source>
        <dbReference type="EMBL" id="TYC86578.1"/>
    </source>
</evidence>
<keyword evidence="1" id="KW-0597">Phosphoprotein</keyword>
<dbReference type="InterPro" id="IPR016120">
    <property type="entry name" value="Sig_transdc_His_kin_SpoOB"/>
</dbReference>
<dbReference type="PANTHER" id="PTHR40448">
    <property type="entry name" value="TWO-COMPONENT SENSOR HISTIDINE KINASE"/>
    <property type="match status" value="1"/>
</dbReference>
<evidence type="ECO:0000256" key="1">
    <source>
        <dbReference type="ARBA" id="ARBA00022553"/>
    </source>
</evidence>
<dbReference type="CDD" id="cd16935">
    <property type="entry name" value="HATPase_AgrC-ComD-like"/>
    <property type="match status" value="1"/>
</dbReference>
<feature type="domain" description="Sensor histidine kinase NatK-like C-terminal" evidence="5">
    <location>
        <begin position="374"/>
        <end position="473"/>
    </location>
</feature>
<dbReference type="GO" id="GO:0000155">
    <property type="term" value="F:phosphorelay sensor kinase activity"/>
    <property type="evidence" value="ECO:0007669"/>
    <property type="project" value="InterPro"/>
</dbReference>
<dbReference type="EMBL" id="VSLA01000009">
    <property type="protein sequence ID" value="TYC86578.1"/>
    <property type="molecule type" value="Genomic_DNA"/>
</dbReference>
<sequence length="502" mass="57036">MVIGWESPVVTVSQFAKGIWILCLQKSEVKSVLSSNLNIVWGIALSIGPYFILAFIPVWKQLRYSKKTVIAAGTLCMVLNIISVIMIIEWVPNWNSLRAFHSVFFLLLYLGVYTAMVRGTPAKLLFVGLLVKSYAEFIVTMAKFLEIAYLTNGLHRVYVQTSYSFYFNLFQCVILALTYPLVWIFFRKKISQVMATRNKAWSYLWIIPMVYYIISLAFGALNAALIAQWQFLVFNLVSFLGFYLIYYVVIEMLEQTQKNILLAESNEVIKQQLLFQSEYYKKFGICIEETRKGEHDLRHHLNAVLGLIQQKNGDKAESYIAELLGNRLSIADIMYCKNDAVNAILGYYANICKLEAIDFTIEAMVPQDLKIDETDLCVVFGNVLENALEANRRITSGEKMIKLASQFIGNKLYITVDNRFSGKISMKNGVYLSQKREQSSGIGIASVTAIAQKYDGEARFEADDQIFSVAVVLSNTSRTMAPDRLSIWDGRGINNNPCQLEH</sequence>
<dbReference type="Pfam" id="PF14501">
    <property type="entry name" value="HATPase_c_5"/>
    <property type="match status" value="1"/>
</dbReference>
<proteinExistence type="predicted"/>
<evidence type="ECO:0000256" key="2">
    <source>
        <dbReference type="ARBA" id="ARBA00022679"/>
    </source>
</evidence>
<feature type="transmembrane region" description="Helical" evidence="4">
    <location>
        <begin position="97"/>
        <end position="117"/>
    </location>
</feature>
<feature type="transmembrane region" description="Helical" evidence="4">
    <location>
        <begin position="202"/>
        <end position="225"/>
    </location>
</feature>
<keyword evidence="3" id="KW-0418">Kinase</keyword>
<dbReference type="Proteomes" id="UP000322619">
    <property type="component" value="Unassembled WGS sequence"/>
</dbReference>
<feature type="transmembrane region" description="Helical" evidence="4">
    <location>
        <begin position="39"/>
        <end position="58"/>
    </location>
</feature>